<dbReference type="AlphaFoldDB" id="A0A3A3G0X3"/>
<evidence type="ECO:0000313" key="7">
    <source>
        <dbReference type="Proteomes" id="UP000266327"/>
    </source>
</evidence>
<feature type="domain" description="Transposase IS66 C-terminal" evidence="5">
    <location>
        <begin position="475"/>
        <end position="512"/>
    </location>
</feature>
<dbReference type="Pfam" id="PF13817">
    <property type="entry name" value="DDE_Tnp_IS66_C"/>
    <property type="match status" value="1"/>
</dbReference>
<dbReference type="PANTHER" id="PTHR33678:SF1">
    <property type="entry name" value="BLL1576 PROTEIN"/>
    <property type="match status" value="1"/>
</dbReference>
<dbReference type="Pfam" id="PF13007">
    <property type="entry name" value="LZ_Tnp_IS66"/>
    <property type="match status" value="1"/>
</dbReference>
<feature type="domain" description="Transposase IS66 zinc-finger binding" evidence="3">
    <location>
        <begin position="119"/>
        <end position="161"/>
    </location>
</feature>
<dbReference type="InterPro" id="IPR039552">
    <property type="entry name" value="IS66_C"/>
</dbReference>
<organism evidence="6 7">
    <name type="scientific">Noviherbaspirillum sedimenti</name>
    <dbReference type="NCBI Taxonomy" id="2320865"/>
    <lineage>
        <taxon>Bacteria</taxon>
        <taxon>Pseudomonadati</taxon>
        <taxon>Pseudomonadota</taxon>
        <taxon>Betaproteobacteria</taxon>
        <taxon>Burkholderiales</taxon>
        <taxon>Oxalobacteraceae</taxon>
        <taxon>Noviherbaspirillum</taxon>
    </lineage>
</organism>
<feature type="region of interest" description="Disordered" evidence="1">
    <location>
        <begin position="77"/>
        <end position="98"/>
    </location>
</feature>
<evidence type="ECO:0000259" key="5">
    <source>
        <dbReference type="Pfam" id="PF13817"/>
    </source>
</evidence>
<dbReference type="InterPro" id="IPR024463">
    <property type="entry name" value="Transposase_TnpC_homeodom"/>
</dbReference>
<dbReference type="InterPro" id="IPR024474">
    <property type="entry name" value="Znf_dom_IS66"/>
</dbReference>
<evidence type="ECO:0000259" key="4">
    <source>
        <dbReference type="Pfam" id="PF13007"/>
    </source>
</evidence>
<evidence type="ECO:0000259" key="3">
    <source>
        <dbReference type="Pfam" id="PF13005"/>
    </source>
</evidence>
<keyword evidence="7" id="KW-1185">Reference proteome</keyword>
<dbReference type="InterPro" id="IPR004291">
    <property type="entry name" value="Transposase_IS66_central"/>
</dbReference>
<protein>
    <submittedName>
        <fullName evidence="6">IS66 family transposase</fullName>
    </submittedName>
</protein>
<name>A0A3A3G0X3_9BURK</name>
<feature type="domain" description="Transposase TnpC homeodomain" evidence="4">
    <location>
        <begin position="42"/>
        <end position="111"/>
    </location>
</feature>
<dbReference type="RefSeq" id="WP_119785577.1">
    <property type="nucleotide sequence ID" value="NZ_QYUQ01000002.1"/>
</dbReference>
<evidence type="ECO:0000313" key="6">
    <source>
        <dbReference type="EMBL" id="RJG02118.1"/>
    </source>
</evidence>
<dbReference type="EMBL" id="QYUQ01000002">
    <property type="protein sequence ID" value="RJG02118.1"/>
    <property type="molecule type" value="Genomic_DNA"/>
</dbReference>
<dbReference type="OrthoDB" id="9794514at2"/>
<dbReference type="Pfam" id="PF03050">
    <property type="entry name" value="DDE_Tnp_IS66"/>
    <property type="match status" value="1"/>
</dbReference>
<evidence type="ECO:0000259" key="2">
    <source>
        <dbReference type="Pfam" id="PF03050"/>
    </source>
</evidence>
<dbReference type="NCBIfam" id="NF033517">
    <property type="entry name" value="transpos_IS66"/>
    <property type="match status" value="1"/>
</dbReference>
<dbReference type="PANTHER" id="PTHR33678">
    <property type="entry name" value="BLL1576 PROTEIN"/>
    <property type="match status" value="1"/>
</dbReference>
<gene>
    <name evidence="6" type="ORF">D3878_11460</name>
</gene>
<proteinExistence type="predicted"/>
<evidence type="ECO:0000256" key="1">
    <source>
        <dbReference type="SAM" id="MobiDB-lite"/>
    </source>
</evidence>
<dbReference type="Proteomes" id="UP000266327">
    <property type="component" value="Unassembled WGS sequence"/>
</dbReference>
<dbReference type="Pfam" id="PF13005">
    <property type="entry name" value="zf-IS66"/>
    <property type="match status" value="1"/>
</dbReference>
<sequence>MYPPEQLANLPPELRAYIRALEGRAAIDQEQIGALQQRVSFLEDQFRLAQLKRFAPSSEKLGAQGCLFNEAEQDAAAFPEVEDEGEEDTPKVPSRKRGRRALPVHLPRKRVEHDLPDAEKVCACCQGALHRMGEETSEQLDIIPGKVQVLQHVRFKYACRHGESSKIVTSPMPPQPIPGSNASAGTVATILTAKYADGMPLYRQHDWLLRGDVDIARGTLAQWCIKAGVLLTPLYAALHQELLKNQFIHGDETKVQVLNEAGRKAQNTSYMWVYRTAVGSERPVVLFEYQPGRGHEHPQRFLNGYEGAVMTDGYAAWRMLAGIKHLGCMAHVRRRFDEALKAQKIPSGRAKEALDMIGKLYHIEATVKKKPPPEGSTLFDEIYRWRQEKSRPILDALHTWLIKNQAEVMPQSLIGKAISYALGQWLYLYRYIDDGRAPIDNNLIERDIRPFAIGRKAWMFSSSVAGADASAILYSLMLTCRACDIEPYAYLRHVLTELPKRQAGAGVVDLLPFHFAIS</sequence>
<reference evidence="7" key="1">
    <citation type="submission" date="2018-09" db="EMBL/GenBank/DDBJ databases">
        <authorList>
            <person name="Zhu H."/>
        </authorList>
    </citation>
    <scope>NUCLEOTIDE SEQUENCE [LARGE SCALE GENOMIC DNA]</scope>
    <source>
        <strain evidence="7">K1S02-23</strain>
    </source>
</reference>
<comment type="caution">
    <text evidence="6">The sequence shown here is derived from an EMBL/GenBank/DDBJ whole genome shotgun (WGS) entry which is preliminary data.</text>
</comment>
<dbReference type="InterPro" id="IPR052344">
    <property type="entry name" value="Transposase-related"/>
</dbReference>
<feature type="domain" description="Transposase IS66 central" evidence="2">
    <location>
        <begin position="180"/>
        <end position="468"/>
    </location>
</feature>
<accession>A0A3A3G0X3</accession>